<proteinExistence type="predicted"/>
<evidence type="ECO:0000313" key="2">
    <source>
        <dbReference type="Proteomes" id="UP000617555"/>
    </source>
</evidence>
<dbReference type="Proteomes" id="UP000617555">
    <property type="component" value="Unassembled WGS sequence"/>
</dbReference>
<organism evidence="1 2">
    <name type="scientific">Shewanella inventionis</name>
    <dbReference type="NCBI Taxonomy" id="1738770"/>
    <lineage>
        <taxon>Bacteria</taxon>
        <taxon>Pseudomonadati</taxon>
        <taxon>Pseudomonadota</taxon>
        <taxon>Gammaproteobacteria</taxon>
        <taxon>Alteromonadales</taxon>
        <taxon>Shewanellaceae</taxon>
        <taxon>Shewanella</taxon>
    </lineage>
</organism>
<dbReference type="EMBL" id="BMII01000024">
    <property type="protein sequence ID" value="GGB66454.1"/>
    <property type="molecule type" value="Genomic_DNA"/>
</dbReference>
<comment type="caution">
    <text evidence="1">The sequence shown here is derived from an EMBL/GenBank/DDBJ whole genome shotgun (WGS) entry which is preliminary data.</text>
</comment>
<evidence type="ECO:0000313" key="1">
    <source>
        <dbReference type="EMBL" id="GGB66454.1"/>
    </source>
</evidence>
<keyword evidence="2" id="KW-1185">Reference proteome</keyword>
<gene>
    <name evidence="1" type="ORF">GCM10011607_28850</name>
</gene>
<accession>A0ABQ1JG96</accession>
<dbReference type="RefSeq" id="WP_188740062.1">
    <property type="nucleotide sequence ID" value="NZ_BMII01000024.1"/>
</dbReference>
<protein>
    <recommendedName>
        <fullName evidence="3">Conjugal transfer protein TraD</fullName>
    </recommendedName>
</protein>
<name>A0ABQ1JG96_9GAMM</name>
<evidence type="ECO:0008006" key="3">
    <source>
        <dbReference type="Google" id="ProtNLM"/>
    </source>
</evidence>
<sequence>MVEIIEETLKDVQLDGNHKQLSVEDEFTLSCSDEVVQGEVDLVESQKYLTLEQAECLDNVSLKQEPVDEHY</sequence>
<dbReference type="SUPFAM" id="SSF90242">
    <property type="entry name" value="Dimerization motif of sir4"/>
    <property type="match status" value="1"/>
</dbReference>
<reference evidence="2" key="1">
    <citation type="journal article" date="2019" name="Int. J. Syst. Evol. Microbiol.">
        <title>The Global Catalogue of Microorganisms (GCM) 10K type strain sequencing project: providing services to taxonomists for standard genome sequencing and annotation.</title>
        <authorList>
            <consortium name="The Broad Institute Genomics Platform"/>
            <consortium name="The Broad Institute Genome Sequencing Center for Infectious Disease"/>
            <person name="Wu L."/>
            <person name="Ma J."/>
        </authorList>
    </citation>
    <scope>NUCLEOTIDE SEQUENCE [LARGE SCALE GENOMIC DNA]</scope>
    <source>
        <strain evidence="2">CGMCC 1.15339</strain>
    </source>
</reference>